<reference evidence="6" key="1">
    <citation type="journal article" date="2021" name="IMA Fungus">
        <title>Genomic characterization of three marine fungi, including Emericellopsis atlantica sp. nov. with signatures of a generalist lifestyle and marine biomass degradation.</title>
        <authorList>
            <person name="Hagestad O.C."/>
            <person name="Hou L."/>
            <person name="Andersen J.H."/>
            <person name="Hansen E.H."/>
            <person name="Altermark B."/>
            <person name="Li C."/>
            <person name="Kuhnert E."/>
            <person name="Cox R.J."/>
            <person name="Crous P.W."/>
            <person name="Spatafora J.W."/>
            <person name="Lail K."/>
            <person name="Amirebrahimi M."/>
            <person name="Lipzen A."/>
            <person name="Pangilinan J."/>
            <person name="Andreopoulos W."/>
            <person name="Hayes R.D."/>
            <person name="Ng V."/>
            <person name="Grigoriev I.V."/>
            <person name="Jackson S.A."/>
            <person name="Sutton T.D.S."/>
            <person name="Dobson A.D.W."/>
            <person name="Rama T."/>
        </authorList>
    </citation>
    <scope>NUCLEOTIDE SEQUENCE</scope>
    <source>
        <strain evidence="6">TS7</strain>
    </source>
</reference>
<comment type="caution">
    <text evidence="6">The sequence shown here is derived from an EMBL/GenBank/DDBJ whole genome shotgun (WGS) entry which is preliminary data.</text>
</comment>
<evidence type="ECO:0000256" key="2">
    <source>
        <dbReference type="ARBA" id="ARBA00022692"/>
    </source>
</evidence>
<keyword evidence="3 5" id="KW-1133">Transmembrane helix</keyword>
<name>A0A9P7ZND6_9HYPO</name>
<dbReference type="RefSeq" id="XP_046118795.1">
    <property type="nucleotide sequence ID" value="XM_046262174.1"/>
</dbReference>
<proteinExistence type="predicted"/>
<sequence>MASNVGLDILSKNLSYFSVPAAVLCALGPHVYAISSAHNIYDNRDPRSFKDSVTQTQTLDAAAKARITKAKQASENGFETLGLFAASVVAANQVGVEPRTLNALTWGYVASRVAFNVAYVHLSQDKTMSWFRSAMWQGGVWTIMGIWISAGLKVMNAYVF</sequence>
<protein>
    <submittedName>
        <fullName evidence="6">Membrane protein</fullName>
    </submittedName>
</protein>
<dbReference type="Gene3D" id="1.20.120.550">
    <property type="entry name" value="Membrane associated eicosanoid/glutathione metabolism-like domain"/>
    <property type="match status" value="1"/>
</dbReference>
<dbReference type="Proteomes" id="UP000887229">
    <property type="component" value="Unassembled WGS sequence"/>
</dbReference>
<dbReference type="PANTHER" id="PTHR35371:SF1">
    <property type="entry name" value="BLR7753 PROTEIN"/>
    <property type="match status" value="1"/>
</dbReference>
<dbReference type="SUPFAM" id="SSF161084">
    <property type="entry name" value="MAPEG domain-like"/>
    <property type="match status" value="1"/>
</dbReference>
<dbReference type="InterPro" id="IPR001129">
    <property type="entry name" value="Membr-assoc_MAPEG"/>
</dbReference>
<gene>
    <name evidence="6" type="ORF">F5Z01DRAFT_635763</name>
</gene>
<keyword evidence="2 5" id="KW-0812">Transmembrane</keyword>
<accession>A0A9P7ZND6</accession>
<dbReference type="InterPro" id="IPR023352">
    <property type="entry name" value="MAPEG-like_dom_sf"/>
</dbReference>
<evidence type="ECO:0000256" key="3">
    <source>
        <dbReference type="ARBA" id="ARBA00022989"/>
    </source>
</evidence>
<keyword evidence="7" id="KW-1185">Reference proteome</keyword>
<organism evidence="6 7">
    <name type="scientific">Emericellopsis atlantica</name>
    <dbReference type="NCBI Taxonomy" id="2614577"/>
    <lineage>
        <taxon>Eukaryota</taxon>
        <taxon>Fungi</taxon>
        <taxon>Dikarya</taxon>
        <taxon>Ascomycota</taxon>
        <taxon>Pezizomycotina</taxon>
        <taxon>Sordariomycetes</taxon>
        <taxon>Hypocreomycetidae</taxon>
        <taxon>Hypocreales</taxon>
        <taxon>Bionectriaceae</taxon>
        <taxon>Emericellopsis</taxon>
    </lineage>
</organism>
<evidence type="ECO:0000256" key="1">
    <source>
        <dbReference type="ARBA" id="ARBA00004370"/>
    </source>
</evidence>
<dbReference type="OrthoDB" id="2122304at2759"/>
<dbReference type="GO" id="GO:0016020">
    <property type="term" value="C:membrane"/>
    <property type="evidence" value="ECO:0007669"/>
    <property type="project" value="UniProtKB-SubCell"/>
</dbReference>
<comment type="subcellular location">
    <subcellularLocation>
        <location evidence="1">Membrane</location>
    </subcellularLocation>
</comment>
<dbReference type="Pfam" id="PF01124">
    <property type="entry name" value="MAPEG"/>
    <property type="match status" value="1"/>
</dbReference>
<evidence type="ECO:0000313" key="7">
    <source>
        <dbReference type="Proteomes" id="UP000887229"/>
    </source>
</evidence>
<keyword evidence="4 5" id="KW-0472">Membrane</keyword>
<evidence type="ECO:0000256" key="4">
    <source>
        <dbReference type="ARBA" id="ARBA00023136"/>
    </source>
</evidence>
<feature type="transmembrane region" description="Helical" evidence="5">
    <location>
        <begin position="14"/>
        <end position="34"/>
    </location>
</feature>
<dbReference type="GeneID" id="70293077"/>
<dbReference type="AlphaFoldDB" id="A0A9P7ZND6"/>
<feature type="transmembrane region" description="Helical" evidence="5">
    <location>
        <begin position="138"/>
        <end position="159"/>
    </location>
</feature>
<dbReference type="EMBL" id="MU251252">
    <property type="protein sequence ID" value="KAG9254871.1"/>
    <property type="molecule type" value="Genomic_DNA"/>
</dbReference>
<dbReference type="PANTHER" id="PTHR35371">
    <property type="entry name" value="INNER MEMBRANE PROTEIN"/>
    <property type="match status" value="1"/>
</dbReference>
<evidence type="ECO:0000313" key="6">
    <source>
        <dbReference type="EMBL" id="KAG9254871.1"/>
    </source>
</evidence>
<evidence type="ECO:0000256" key="5">
    <source>
        <dbReference type="SAM" id="Phobius"/>
    </source>
</evidence>